<proteinExistence type="predicted"/>
<accession>A0ABW3CH96</accession>
<comment type="caution">
    <text evidence="1">The sequence shown here is derived from an EMBL/GenBank/DDBJ whole genome shotgun (WGS) entry which is preliminary data.</text>
</comment>
<sequence length="162" mass="17345">WAELGAHRLRGTTAELTRMAYRIAESARFGGTRPLPMPFNMKGVPDGLAPSIMDVSPEGRVRASLSFIVGDSSVGMDVIESAGSPEVGDLELPAPNTRLGRYPAYVSANRLHVFGVKGFDVSVGVTGSLPSQLRTTGGLPEMFRRTTILGLDQSKWTTDPVN</sequence>
<feature type="non-terminal residue" evidence="1">
    <location>
        <position position="1"/>
    </location>
</feature>
<name>A0ABW3CH96_9ACTN</name>
<evidence type="ECO:0000313" key="1">
    <source>
        <dbReference type="EMBL" id="MFD0853926.1"/>
    </source>
</evidence>
<reference evidence="2" key="1">
    <citation type="journal article" date="2019" name="Int. J. Syst. Evol. Microbiol.">
        <title>The Global Catalogue of Microorganisms (GCM) 10K type strain sequencing project: providing services to taxonomists for standard genome sequencing and annotation.</title>
        <authorList>
            <consortium name="The Broad Institute Genomics Platform"/>
            <consortium name="The Broad Institute Genome Sequencing Center for Infectious Disease"/>
            <person name="Wu L."/>
            <person name="Ma J."/>
        </authorList>
    </citation>
    <scope>NUCLEOTIDE SEQUENCE [LARGE SCALE GENOMIC DNA]</scope>
    <source>
        <strain evidence="2">JCM 31696</strain>
    </source>
</reference>
<evidence type="ECO:0000313" key="2">
    <source>
        <dbReference type="Proteomes" id="UP001597083"/>
    </source>
</evidence>
<dbReference type="Proteomes" id="UP001597083">
    <property type="component" value="Unassembled WGS sequence"/>
</dbReference>
<dbReference type="EMBL" id="JBHTIR010002553">
    <property type="protein sequence ID" value="MFD0853926.1"/>
    <property type="molecule type" value="Genomic_DNA"/>
</dbReference>
<gene>
    <name evidence="1" type="ORF">ACFQ07_16935</name>
</gene>
<keyword evidence="2" id="KW-1185">Reference proteome</keyword>
<organism evidence="1 2">
    <name type="scientific">Actinomadura adrarensis</name>
    <dbReference type="NCBI Taxonomy" id="1819600"/>
    <lineage>
        <taxon>Bacteria</taxon>
        <taxon>Bacillati</taxon>
        <taxon>Actinomycetota</taxon>
        <taxon>Actinomycetes</taxon>
        <taxon>Streptosporangiales</taxon>
        <taxon>Thermomonosporaceae</taxon>
        <taxon>Actinomadura</taxon>
    </lineage>
</organism>
<protein>
    <submittedName>
        <fullName evidence="1">Uncharacterized protein</fullName>
    </submittedName>
</protein>